<reference evidence="1" key="1">
    <citation type="submission" date="2013-09" db="EMBL/GenBank/DDBJ databases">
        <title>Analysis of type B2 neurotoxin-encoding plasmid in Clostridium botulinum.</title>
        <authorList>
            <person name="Hosomi K."/>
            <person name="Sakaguchi Y."/>
            <person name="Gotoh K."/>
            <person name="Nakamura K."/>
            <person name="Kohda T."/>
            <person name="Mukamoto M."/>
            <person name="Iida T."/>
            <person name="Kozaki S."/>
        </authorList>
    </citation>
    <scope>NUCLEOTIDE SEQUENCE</scope>
    <source>
        <strain evidence="1">111</strain>
        <plasmid evidence="1">pCB111</plasmid>
    </source>
</reference>
<name>A0A077K2W3_CLOBO</name>
<organism evidence="1">
    <name type="scientific">Clostridium botulinum</name>
    <dbReference type="NCBI Taxonomy" id="1491"/>
    <lineage>
        <taxon>Bacteria</taxon>
        <taxon>Bacillati</taxon>
        <taxon>Bacillota</taxon>
        <taxon>Clostridia</taxon>
        <taxon>Eubacteriales</taxon>
        <taxon>Clostridiaceae</taxon>
        <taxon>Clostridium</taxon>
    </lineage>
</organism>
<dbReference type="AlphaFoldDB" id="A0A077K2W3"/>
<dbReference type="RefSeq" id="WP_032072562.1">
    <property type="nucleotide sequence ID" value="NC_025146.1"/>
</dbReference>
<keyword evidence="1" id="KW-0614">Plasmid</keyword>
<geneLocation type="plasmid" evidence="1">
    <name>pCB111</name>
</geneLocation>
<sequence>MKNFEKGIFIGINKNIDEPVKFIEYYDKLSKHKNICELGKIGTGINFKIKK</sequence>
<proteinExistence type="predicted"/>
<protein>
    <submittedName>
        <fullName evidence="1">Uncharacterized protein</fullName>
    </submittedName>
</protein>
<dbReference type="EMBL" id="AB855771">
    <property type="protein sequence ID" value="BAP25828.1"/>
    <property type="molecule type" value="Genomic_DNA"/>
</dbReference>
<evidence type="ECO:0000313" key="1">
    <source>
        <dbReference type="EMBL" id="BAP25828.1"/>
    </source>
</evidence>
<accession>A0A077K2W3</accession>